<sequence length="438" mass="48307">MPPLTTLLQLPAVDFHALPGFLSTPAIANLDFNLYMPHLLLPFSFAPPLLAVPPAPELLHIEDTFPVAEEKALDTIPTPTVVADAEFDAADDAADDVYSCTCASNKPPIEFTDISVPKEVLTSLGNPFEIRVRGDLSELSSLQPHERWEVLKQLTVLASGEVTPGEMVAMGLGPIQPGIEAIAAASSSSKSETMGDGDATEEGEEEAAPEWLNTSFTKFVVPVSRWIHTVLWVIGWCAIVAFLGLGVLLGLQGYYEYKMRFWCDNLVKSLALARGWEKVEWEEVEWEEVEWKEREGKEGEDEEEKREGGDGGRWGVNGEKVLWLLDALQLRFTTGLFFIFSVSASLSGTPSSFINLMVSFPIGVRSRAAPLQKLSTRRVFAGMMARQRFFSMTAIATNRIFGRLKPQPITTGREERKTLSKGLLSEFAAGKEIERGIQ</sequence>
<feature type="compositionally biased region" description="Acidic residues" evidence="1">
    <location>
        <begin position="198"/>
        <end position="208"/>
    </location>
</feature>
<keyword evidence="2" id="KW-0812">Transmembrane</keyword>
<feature type="region of interest" description="Disordered" evidence="1">
    <location>
        <begin position="292"/>
        <end position="312"/>
    </location>
</feature>
<evidence type="ECO:0000256" key="1">
    <source>
        <dbReference type="SAM" id="MobiDB-lite"/>
    </source>
</evidence>
<dbReference type="AlphaFoldDB" id="A0A4S2MXJ8"/>
<evidence type="ECO:0000256" key="2">
    <source>
        <dbReference type="SAM" id="Phobius"/>
    </source>
</evidence>
<proteinExistence type="predicted"/>
<reference evidence="3 4" key="1">
    <citation type="submission" date="2019-04" db="EMBL/GenBank/DDBJ databases">
        <title>Comparative genomics and transcriptomics to analyze fruiting body development in filamentous ascomycetes.</title>
        <authorList>
            <consortium name="DOE Joint Genome Institute"/>
            <person name="Lutkenhaus R."/>
            <person name="Traeger S."/>
            <person name="Breuer J."/>
            <person name="Kuo A."/>
            <person name="Lipzen A."/>
            <person name="Pangilinan J."/>
            <person name="Dilworth D."/>
            <person name="Sandor L."/>
            <person name="Poggeler S."/>
            <person name="Barry K."/>
            <person name="Grigoriev I.V."/>
            <person name="Nowrousian M."/>
        </authorList>
    </citation>
    <scope>NUCLEOTIDE SEQUENCE [LARGE SCALE GENOMIC DNA]</scope>
    <source>
        <strain evidence="3 4">CBS 389.68</strain>
    </source>
</reference>
<evidence type="ECO:0000313" key="3">
    <source>
        <dbReference type="EMBL" id="TGZ81333.1"/>
    </source>
</evidence>
<organism evidence="3 4">
    <name type="scientific">Ascodesmis nigricans</name>
    <dbReference type="NCBI Taxonomy" id="341454"/>
    <lineage>
        <taxon>Eukaryota</taxon>
        <taxon>Fungi</taxon>
        <taxon>Dikarya</taxon>
        <taxon>Ascomycota</taxon>
        <taxon>Pezizomycotina</taxon>
        <taxon>Pezizomycetes</taxon>
        <taxon>Pezizales</taxon>
        <taxon>Ascodesmidaceae</taxon>
        <taxon>Ascodesmis</taxon>
    </lineage>
</organism>
<protein>
    <submittedName>
        <fullName evidence="3">Uncharacterized protein</fullName>
    </submittedName>
</protein>
<dbReference type="InParanoid" id="A0A4S2MXJ8"/>
<feature type="region of interest" description="Disordered" evidence="1">
    <location>
        <begin position="186"/>
        <end position="208"/>
    </location>
</feature>
<accession>A0A4S2MXJ8</accession>
<keyword evidence="4" id="KW-1185">Reference proteome</keyword>
<dbReference type="EMBL" id="ML220120">
    <property type="protein sequence ID" value="TGZ81333.1"/>
    <property type="molecule type" value="Genomic_DNA"/>
</dbReference>
<dbReference type="Proteomes" id="UP000298138">
    <property type="component" value="Unassembled WGS sequence"/>
</dbReference>
<evidence type="ECO:0000313" key="4">
    <source>
        <dbReference type="Proteomes" id="UP000298138"/>
    </source>
</evidence>
<gene>
    <name evidence="3" type="ORF">EX30DRAFT_348862</name>
</gene>
<keyword evidence="2" id="KW-1133">Transmembrane helix</keyword>
<name>A0A4S2MXJ8_9PEZI</name>
<keyword evidence="2" id="KW-0472">Membrane</keyword>
<feature type="compositionally biased region" description="Low complexity" evidence="1">
    <location>
        <begin position="186"/>
        <end position="197"/>
    </location>
</feature>
<feature type="transmembrane region" description="Helical" evidence="2">
    <location>
        <begin position="226"/>
        <end position="251"/>
    </location>
</feature>